<dbReference type="RefSeq" id="WP_219912128.1">
    <property type="nucleotide sequence ID" value="NZ_JBFAIB010000040.1"/>
</dbReference>
<feature type="domain" description="Sulfatase N-terminal" evidence="3">
    <location>
        <begin position="4"/>
        <end position="341"/>
    </location>
</feature>
<reference evidence="4 5" key="1">
    <citation type="submission" date="2018-03" db="EMBL/GenBank/DDBJ databases">
        <title>Genomic Encyclopedia of Type Strains, Phase III (KMG-III): the genomes of soil and plant-associated and newly described type strains.</title>
        <authorList>
            <person name="Whitman W."/>
        </authorList>
    </citation>
    <scope>NUCLEOTIDE SEQUENCE [LARGE SCALE GENOMIC DNA]</scope>
    <source>
        <strain evidence="4 5">CGMCC 4.7104</strain>
    </source>
</reference>
<dbReference type="EMBL" id="PVNG01000016">
    <property type="protein sequence ID" value="PRX60717.1"/>
    <property type="molecule type" value="Genomic_DNA"/>
</dbReference>
<dbReference type="InterPro" id="IPR017850">
    <property type="entry name" value="Alkaline_phosphatase_core_sf"/>
</dbReference>
<accession>A0A2T0MR81</accession>
<dbReference type="PANTHER" id="PTHR42693">
    <property type="entry name" value="ARYLSULFATASE FAMILY MEMBER"/>
    <property type="match status" value="1"/>
</dbReference>
<dbReference type="GO" id="GO:0004065">
    <property type="term" value="F:arylsulfatase activity"/>
    <property type="evidence" value="ECO:0007669"/>
    <property type="project" value="TreeGrafter"/>
</dbReference>
<comment type="similarity">
    <text evidence="1">Belongs to the sulfatase family.</text>
</comment>
<protein>
    <submittedName>
        <fullName evidence="4">Arylsulfatase A-like enzyme</fullName>
    </submittedName>
</protein>
<evidence type="ECO:0000259" key="3">
    <source>
        <dbReference type="Pfam" id="PF00884"/>
    </source>
</evidence>
<proteinExistence type="inferred from homology"/>
<evidence type="ECO:0000313" key="5">
    <source>
        <dbReference type="Proteomes" id="UP000238312"/>
    </source>
</evidence>
<dbReference type="InterPro" id="IPR000917">
    <property type="entry name" value="Sulfatase_N"/>
</dbReference>
<keyword evidence="2" id="KW-0378">Hydrolase</keyword>
<evidence type="ECO:0000256" key="2">
    <source>
        <dbReference type="ARBA" id="ARBA00022801"/>
    </source>
</evidence>
<evidence type="ECO:0000313" key="4">
    <source>
        <dbReference type="EMBL" id="PRX60717.1"/>
    </source>
</evidence>
<organism evidence="4 5">
    <name type="scientific">Nonomuraea fuscirosea</name>
    <dbReference type="NCBI Taxonomy" id="1291556"/>
    <lineage>
        <taxon>Bacteria</taxon>
        <taxon>Bacillati</taxon>
        <taxon>Actinomycetota</taxon>
        <taxon>Actinomycetes</taxon>
        <taxon>Streptosporangiales</taxon>
        <taxon>Streptosporangiaceae</taxon>
        <taxon>Nonomuraea</taxon>
    </lineage>
</organism>
<sequence>MNRPNIVLIMTDQQRAGWTAASGFPLDTMPFLDGLMETGVRFQRAYTTSPLCVPARISLLTGRYPSAHRVRQNSAARHVLRGPDLVDVLRDAGYALHLAGKTHFHREAADFDTFAAPYWHDRGPDGAATPDQERFERWLAGLDHSVAHEPTPFPVESQFPYRIVDGAIGAVDRTPADRPFFTWLSFPEPHNPYQVPEPYFSMFGPEEMPERLAGPEGAARKGGMYSWLRELTEEKRPGYDAEWRRYRANYCGMLRLIDDQLRRFFAHLRATGRDADTLVFFVADHGDYTGDYGLQRKGAGMAECLMRIPFAVTGPGVRAAADAESFVSLADLLPTICDALGAGIPAGVQGRSLWPLLTGEPYPADEFASAYGELGFGGLSYDPGERPPLHFPYQGRTFDELNTVTQSGTTVMLRRGRWKLLLNERGAGELYDLDADPAELDDRYDDPALADVRATLTAELAVWMIRVRDDLPEAAYTLKQAPHNWRSAGSGLDAAP</sequence>
<comment type="caution">
    <text evidence="4">The sequence shown here is derived from an EMBL/GenBank/DDBJ whole genome shotgun (WGS) entry which is preliminary data.</text>
</comment>
<dbReference type="AlphaFoldDB" id="A0A2T0MR81"/>
<keyword evidence="5" id="KW-1185">Reference proteome</keyword>
<dbReference type="Proteomes" id="UP000238312">
    <property type="component" value="Unassembled WGS sequence"/>
</dbReference>
<gene>
    <name evidence="4" type="ORF">B0I32_116108</name>
</gene>
<dbReference type="InterPro" id="IPR050738">
    <property type="entry name" value="Sulfatase"/>
</dbReference>
<dbReference type="PANTHER" id="PTHR42693:SF53">
    <property type="entry name" value="ENDO-4-O-SULFATASE"/>
    <property type="match status" value="1"/>
</dbReference>
<dbReference type="Pfam" id="PF00884">
    <property type="entry name" value="Sulfatase"/>
    <property type="match status" value="1"/>
</dbReference>
<name>A0A2T0MR81_9ACTN</name>
<dbReference type="SUPFAM" id="SSF53649">
    <property type="entry name" value="Alkaline phosphatase-like"/>
    <property type="match status" value="1"/>
</dbReference>
<dbReference type="Gene3D" id="3.40.720.10">
    <property type="entry name" value="Alkaline Phosphatase, subunit A"/>
    <property type="match status" value="1"/>
</dbReference>
<evidence type="ECO:0000256" key="1">
    <source>
        <dbReference type="ARBA" id="ARBA00008779"/>
    </source>
</evidence>